<dbReference type="OrthoDB" id="9805859at2"/>
<protein>
    <submittedName>
        <fullName evidence="7">Site-specific integrase</fullName>
    </submittedName>
</protein>
<dbReference type="PROSITE" id="PS51900">
    <property type="entry name" value="CB"/>
    <property type="match status" value="1"/>
</dbReference>
<dbReference type="CDD" id="cd01189">
    <property type="entry name" value="INT_ICEBs1_C_like"/>
    <property type="match status" value="1"/>
</dbReference>
<evidence type="ECO:0000313" key="7">
    <source>
        <dbReference type="EMBL" id="GIJ36325.1"/>
    </source>
</evidence>
<dbReference type="GO" id="GO:0006310">
    <property type="term" value="P:DNA recombination"/>
    <property type="evidence" value="ECO:0007669"/>
    <property type="project" value="UniProtKB-KW"/>
</dbReference>
<reference evidence="7" key="1">
    <citation type="submission" date="2021-01" db="EMBL/GenBank/DDBJ databases">
        <title>Whole genome shotgun sequence of Verrucosispora sediminis NBRC 107745.</title>
        <authorList>
            <person name="Komaki H."/>
            <person name="Tamura T."/>
        </authorList>
    </citation>
    <scope>NUCLEOTIDE SEQUENCE</scope>
    <source>
        <strain evidence="7">NBRC 107745</strain>
    </source>
</reference>
<dbReference type="GO" id="GO:0003677">
    <property type="term" value="F:DNA binding"/>
    <property type="evidence" value="ECO:0007669"/>
    <property type="project" value="UniProtKB-UniRule"/>
</dbReference>
<keyword evidence="1" id="KW-0229">DNA integration</keyword>
<dbReference type="InterPro" id="IPR010998">
    <property type="entry name" value="Integrase_recombinase_N"/>
</dbReference>
<dbReference type="InterPro" id="IPR002104">
    <property type="entry name" value="Integrase_catalytic"/>
</dbReference>
<dbReference type="RefSeq" id="WP_093401858.1">
    <property type="nucleotide sequence ID" value="NZ_BOPD01000047.1"/>
</dbReference>
<proteinExistence type="predicted"/>
<comment type="caution">
    <text evidence="7">The sequence shown here is derived from an EMBL/GenBank/DDBJ whole genome shotgun (WGS) entry which is preliminary data.</text>
</comment>
<dbReference type="PANTHER" id="PTHR30349">
    <property type="entry name" value="PHAGE INTEGRASE-RELATED"/>
    <property type="match status" value="1"/>
</dbReference>
<evidence type="ECO:0000313" key="8">
    <source>
        <dbReference type="Proteomes" id="UP000607311"/>
    </source>
</evidence>
<evidence type="ECO:0000256" key="4">
    <source>
        <dbReference type="PROSITE-ProRule" id="PRU01248"/>
    </source>
</evidence>
<dbReference type="GO" id="GO:0015074">
    <property type="term" value="P:DNA integration"/>
    <property type="evidence" value="ECO:0007669"/>
    <property type="project" value="UniProtKB-KW"/>
</dbReference>
<dbReference type="Pfam" id="PF00589">
    <property type="entry name" value="Phage_integrase"/>
    <property type="match status" value="1"/>
</dbReference>
<dbReference type="InterPro" id="IPR011010">
    <property type="entry name" value="DNA_brk_join_enz"/>
</dbReference>
<accession>A0A9W5UX85</accession>
<dbReference type="InterPro" id="IPR050090">
    <property type="entry name" value="Tyrosine_recombinase_XerCD"/>
</dbReference>
<organism evidence="7 8">
    <name type="scientific">Micromonospora sediminimaris</name>
    <dbReference type="NCBI Taxonomy" id="547162"/>
    <lineage>
        <taxon>Bacteria</taxon>
        <taxon>Bacillati</taxon>
        <taxon>Actinomycetota</taxon>
        <taxon>Actinomycetes</taxon>
        <taxon>Micromonosporales</taxon>
        <taxon>Micromonosporaceae</taxon>
        <taxon>Micromonospora</taxon>
    </lineage>
</organism>
<evidence type="ECO:0000259" key="5">
    <source>
        <dbReference type="PROSITE" id="PS51898"/>
    </source>
</evidence>
<dbReference type="InterPro" id="IPR044068">
    <property type="entry name" value="CB"/>
</dbReference>
<evidence type="ECO:0000256" key="2">
    <source>
        <dbReference type="ARBA" id="ARBA00023125"/>
    </source>
</evidence>
<evidence type="ECO:0000256" key="1">
    <source>
        <dbReference type="ARBA" id="ARBA00022908"/>
    </source>
</evidence>
<dbReference type="Proteomes" id="UP000607311">
    <property type="component" value="Unassembled WGS sequence"/>
</dbReference>
<dbReference type="Gene3D" id="1.10.150.130">
    <property type="match status" value="1"/>
</dbReference>
<dbReference type="PROSITE" id="PS51898">
    <property type="entry name" value="TYR_RECOMBINASE"/>
    <property type="match status" value="1"/>
</dbReference>
<dbReference type="Gene3D" id="1.10.443.10">
    <property type="entry name" value="Intergrase catalytic core"/>
    <property type="match status" value="1"/>
</dbReference>
<keyword evidence="3" id="KW-0233">DNA recombination</keyword>
<dbReference type="InterPro" id="IPR013762">
    <property type="entry name" value="Integrase-like_cat_sf"/>
</dbReference>
<dbReference type="SUPFAM" id="SSF56349">
    <property type="entry name" value="DNA breaking-rejoining enzymes"/>
    <property type="match status" value="1"/>
</dbReference>
<feature type="domain" description="Core-binding (CB)" evidence="6">
    <location>
        <begin position="124"/>
        <end position="232"/>
    </location>
</feature>
<dbReference type="Pfam" id="PF14659">
    <property type="entry name" value="Phage_int_SAM_3"/>
    <property type="match status" value="1"/>
</dbReference>
<keyword evidence="8" id="KW-1185">Reference proteome</keyword>
<keyword evidence="2 4" id="KW-0238">DNA-binding</keyword>
<dbReference type="EMBL" id="BOPD01000047">
    <property type="protein sequence ID" value="GIJ36325.1"/>
    <property type="molecule type" value="Genomic_DNA"/>
</dbReference>
<dbReference type="InterPro" id="IPR004107">
    <property type="entry name" value="Integrase_SAM-like_N"/>
</dbReference>
<sequence length="495" mass="55663">MKGSTFKRCGCRDTTTGRRLGRSCPQLRRPGGGWSRTHGHWHWQIEIPARADGTRRPLRHGPYTTQADADTILDRIRAALAVPDPTDPHTTVKTGDLIETAVKTGVPVPTPDQIRRALHLDITPTELPTMEAYLTDWLAGRKNIKTGTLRSYEGHIRLYLIPHLGHLRIDRLRPGHIDAMYDAIADRNTTIATLRASRDPAKRDQVTNQRIVGPRTMHVIHATLRKALNDAMRRHRYIDSNPALMVELPTARPPKPTIWTDQRIKTWRETGKTPSPVMIWTPEHTGKFLDHTHSANDRLYALYHLITFTGLRRGEACGLHWDDLDLDNRTLTVRWQLVQHGWTTAIDTPKTTDSEATIALDTETVAVLRAHRTRQHRERLAAGVTWNRTGLVFTTPTGERLHPADVTNHFHHLATQAGLPPIRLHDLRHGAATMGLAAGVQMKIISNRLRHSSPHFTAKFYGDVLPELSHTAAEATAAVVPRRRGSGAQSHRRPG</sequence>
<evidence type="ECO:0000256" key="3">
    <source>
        <dbReference type="ARBA" id="ARBA00023172"/>
    </source>
</evidence>
<gene>
    <name evidence="7" type="ORF">Vse01_54730</name>
</gene>
<feature type="domain" description="Tyr recombinase" evidence="5">
    <location>
        <begin position="275"/>
        <end position="474"/>
    </location>
</feature>
<evidence type="ECO:0000259" key="6">
    <source>
        <dbReference type="PROSITE" id="PS51900"/>
    </source>
</evidence>
<dbReference type="AlphaFoldDB" id="A0A9W5UX85"/>
<name>A0A9W5UX85_9ACTN</name>
<dbReference type="PANTHER" id="PTHR30349:SF91">
    <property type="entry name" value="INTA PROTEIN"/>
    <property type="match status" value="1"/>
</dbReference>